<comment type="caution">
    <text evidence="6">The sequence shown here is derived from an EMBL/GenBank/DDBJ whole genome shotgun (WGS) entry which is preliminary data.</text>
</comment>
<feature type="domain" description="SHSP" evidence="5">
    <location>
        <begin position="58"/>
        <end position="252"/>
    </location>
</feature>
<feature type="region of interest" description="Disordered" evidence="4">
    <location>
        <begin position="106"/>
        <end position="193"/>
    </location>
</feature>
<evidence type="ECO:0000313" key="7">
    <source>
        <dbReference type="Proteomes" id="UP000664169"/>
    </source>
</evidence>
<dbReference type="InterPro" id="IPR002068">
    <property type="entry name" value="A-crystallin/Hsp20_dom"/>
</dbReference>
<dbReference type="CDD" id="cd06464">
    <property type="entry name" value="ACD_sHsps-like"/>
    <property type="match status" value="1"/>
</dbReference>
<reference evidence="6" key="1">
    <citation type="submission" date="2021-03" db="EMBL/GenBank/DDBJ databases">
        <authorList>
            <person name="Tagirdzhanova G."/>
        </authorList>
    </citation>
    <scope>NUCLEOTIDE SEQUENCE</scope>
</reference>
<keyword evidence="1" id="KW-0346">Stress response</keyword>
<dbReference type="PANTHER" id="PTHR11527">
    <property type="entry name" value="HEAT-SHOCK PROTEIN 20 FAMILY MEMBER"/>
    <property type="match status" value="1"/>
</dbReference>
<dbReference type="SUPFAM" id="SSF49764">
    <property type="entry name" value="HSP20-like chaperones"/>
    <property type="match status" value="1"/>
</dbReference>
<evidence type="ECO:0000313" key="6">
    <source>
        <dbReference type="EMBL" id="CAF9915418.1"/>
    </source>
</evidence>
<dbReference type="Proteomes" id="UP000664169">
    <property type="component" value="Unassembled WGS sequence"/>
</dbReference>
<name>A0A8H3F4A7_9LECA</name>
<comment type="similarity">
    <text evidence="2 3">Belongs to the small heat shock protein (HSP20) family.</text>
</comment>
<protein>
    <recommendedName>
        <fullName evidence="5">SHSP domain-containing protein</fullName>
    </recommendedName>
</protein>
<dbReference type="InterPro" id="IPR008978">
    <property type="entry name" value="HSP20-like_chaperone"/>
</dbReference>
<evidence type="ECO:0000256" key="1">
    <source>
        <dbReference type="ARBA" id="ARBA00023016"/>
    </source>
</evidence>
<keyword evidence="7" id="KW-1185">Reference proteome</keyword>
<feature type="compositionally biased region" description="Polar residues" evidence="4">
    <location>
        <begin position="166"/>
        <end position="185"/>
    </location>
</feature>
<dbReference type="AlphaFoldDB" id="A0A8H3F4A7"/>
<proteinExistence type="inferred from homology"/>
<accession>A0A8H3F4A7</accession>
<evidence type="ECO:0000256" key="4">
    <source>
        <dbReference type="SAM" id="MobiDB-lite"/>
    </source>
</evidence>
<evidence type="ECO:0000259" key="5">
    <source>
        <dbReference type="PROSITE" id="PS01031"/>
    </source>
</evidence>
<gene>
    <name evidence="6" type="ORF">GOMPHAMPRED_000751</name>
</gene>
<dbReference type="EMBL" id="CAJPDQ010000010">
    <property type="protein sequence ID" value="CAF9915418.1"/>
    <property type="molecule type" value="Genomic_DNA"/>
</dbReference>
<sequence length="252" mass="28256">MPCYSVVPVYRRNVHHNPFFGPQSISVFPRFASPFLRSLEDDLAQFDSFFKEINETVAAKKSFQPRFDIKEESDKFILNGELPGVQAEHLQVEFVDRNTLVVKGKVVRQETHGTPPAEKAQETQGDVTMSGAQPEGQSDVISDTQSEHSNYHKASVEDERAETTEETNTITSPAENQVAKSTPQEVTKPAEQPQPHYWVSERTVGEFSRAFKFPGKVNQDEVKASLKDGILTVTIAKQVEGDHRRKIDIQGA</sequence>
<dbReference type="OrthoDB" id="1431247at2759"/>
<dbReference type="PROSITE" id="PS01031">
    <property type="entry name" value="SHSP"/>
    <property type="match status" value="1"/>
</dbReference>
<evidence type="ECO:0000256" key="3">
    <source>
        <dbReference type="RuleBase" id="RU003616"/>
    </source>
</evidence>
<feature type="compositionally biased region" description="Polar residues" evidence="4">
    <location>
        <begin position="122"/>
        <end position="144"/>
    </location>
</feature>
<dbReference type="Pfam" id="PF00011">
    <property type="entry name" value="HSP20"/>
    <property type="match status" value="1"/>
</dbReference>
<feature type="compositionally biased region" description="Basic and acidic residues" evidence="4">
    <location>
        <begin position="145"/>
        <end position="163"/>
    </location>
</feature>
<dbReference type="InterPro" id="IPR031107">
    <property type="entry name" value="Small_HSP"/>
</dbReference>
<dbReference type="Gene3D" id="2.60.40.790">
    <property type="match status" value="1"/>
</dbReference>
<organism evidence="6 7">
    <name type="scientific">Gomphillus americanus</name>
    <dbReference type="NCBI Taxonomy" id="1940652"/>
    <lineage>
        <taxon>Eukaryota</taxon>
        <taxon>Fungi</taxon>
        <taxon>Dikarya</taxon>
        <taxon>Ascomycota</taxon>
        <taxon>Pezizomycotina</taxon>
        <taxon>Lecanoromycetes</taxon>
        <taxon>OSLEUM clade</taxon>
        <taxon>Ostropomycetidae</taxon>
        <taxon>Ostropales</taxon>
        <taxon>Graphidaceae</taxon>
        <taxon>Gomphilloideae</taxon>
        <taxon>Gomphillus</taxon>
    </lineage>
</organism>
<evidence type="ECO:0000256" key="2">
    <source>
        <dbReference type="PROSITE-ProRule" id="PRU00285"/>
    </source>
</evidence>